<evidence type="ECO:0000313" key="1">
    <source>
        <dbReference type="EMBL" id="PFX28363.1"/>
    </source>
</evidence>
<evidence type="ECO:0008006" key="3">
    <source>
        <dbReference type="Google" id="ProtNLM"/>
    </source>
</evidence>
<keyword evidence="2" id="KW-1185">Reference proteome</keyword>
<accession>A0A2B4SH36</accession>
<dbReference type="AlphaFoldDB" id="A0A2B4SH36"/>
<dbReference type="EMBL" id="LSMT01000085">
    <property type="protein sequence ID" value="PFX28363.1"/>
    <property type="molecule type" value="Genomic_DNA"/>
</dbReference>
<organism evidence="1 2">
    <name type="scientific">Stylophora pistillata</name>
    <name type="common">Smooth cauliflower coral</name>
    <dbReference type="NCBI Taxonomy" id="50429"/>
    <lineage>
        <taxon>Eukaryota</taxon>
        <taxon>Metazoa</taxon>
        <taxon>Cnidaria</taxon>
        <taxon>Anthozoa</taxon>
        <taxon>Hexacorallia</taxon>
        <taxon>Scleractinia</taxon>
        <taxon>Astrocoeniina</taxon>
        <taxon>Pocilloporidae</taxon>
        <taxon>Stylophora</taxon>
    </lineage>
</organism>
<reference evidence="2" key="1">
    <citation type="journal article" date="2017" name="bioRxiv">
        <title>Comparative analysis of the genomes of Stylophora pistillata and Acropora digitifera provides evidence for extensive differences between species of corals.</title>
        <authorList>
            <person name="Voolstra C.R."/>
            <person name="Li Y."/>
            <person name="Liew Y.J."/>
            <person name="Baumgarten S."/>
            <person name="Zoccola D."/>
            <person name="Flot J.-F."/>
            <person name="Tambutte S."/>
            <person name="Allemand D."/>
            <person name="Aranda M."/>
        </authorList>
    </citation>
    <scope>NUCLEOTIDE SEQUENCE [LARGE SCALE GENOMIC DNA]</scope>
</reference>
<evidence type="ECO:0000313" key="2">
    <source>
        <dbReference type="Proteomes" id="UP000225706"/>
    </source>
</evidence>
<proteinExistence type="predicted"/>
<name>A0A2B4SH36_STYPI</name>
<gene>
    <name evidence="1" type="ORF">AWC38_SpisGene6938</name>
</gene>
<dbReference type="InterPro" id="IPR053269">
    <property type="entry name" value="Asp-Met_ligase"/>
</dbReference>
<dbReference type="PANTHER" id="PTHR37018">
    <property type="entry name" value="CULTURE SPECIFIC PROTEIN, PUTATIVE (AFU_ORTHOLOGUE AFUA_2G00130)-RELATED"/>
    <property type="match status" value="1"/>
</dbReference>
<comment type="caution">
    <text evidence="1">The sequence shown here is derived from an EMBL/GenBank/DDBJ whole genome shotgun (WGS) entry which is preliminary data.</text>
</comment>
<sequence>MNVTTIGDLIQKDLEMAYFLPQQPSSYSKGYKFQNDTKYRVFDSPPPPPSFNQTLFPLRNLATTGDKVTVIIENEPPSCLQEHWKKTTPDFPLASVKSVDEALLDDADMGWCGCGSQIVQDDRELATTITHMRDVCGWDGGIVFQEFIPGVKEVPSFQLHLSRSGEMFWVGTTHGKFDGLTWIAATVDWNKQEEFRDCARRVYNPYQKLPRKKRLLWSCDVQVLFTDNGKYMVDLNPRVGGETSHLLLARYMASEFGLRHSTMFSENTHHISFEQLVQKANGLNEKIEGRIVILAVADEPYSCNSDVSVFAQSPEDVQDIF</sequence>
<dbReference type="SUPFAM" id="SSF56059">
    <property type="entry name" value="Glutathione synthetase ATP-binding domain-like"/>
    <property type="match status" value="1"/>
</dbReference>
<dbReference type="OrthoDB" id="5946236at2759"/>
<dbReference type="Proteomes" id="UP000225706">
    <property type="component" value="Unassembled WGS sequence"/>
</dbReference>
<protein>
    <recommendedName>
        <fullName evidence="3">ATP-grasp domain-containing protein</fullName>
    </recommendedName>
</protein>
<dbReference type="PANTHER" id="PTHR37018:SF1">
    <property type="entry name" value="CULTURE SPECIFIC PROTEIN, PUTATIVE (AFU_ORTHOLOGUE AFUA_2G00130)-RELATED"/>
    <property type="match status" value="1"/>
</dbReference>